<proteinExistence type="predicted"/>
<dbReference type="SMART" id="SM00530">
    <property type="entry name" value="HTH_XRE"/>
    <property type="match status" value="1"/>
</dbReference>
<protein>
    <submittedName>
        <fullName evidence="2">XRE family transcriptional regulator</fullName>
    </submittedName>
</protein>
<dbReference type="GO" id="GO:0003677">
    <property type="term" value="F:DNA binding"/>
    <property type="evidence" value="ECO:0007669"/>
    <property type="project" value="InterPro"/>
</dbReference>
<dbReference type="PROSITE" id="PS50943">
    <property type="entry name" value="HTH_CROC1"/>
    <property type="match status" value="1"/>
</dbReference>
<evidence type="ECO:0000313" key="2">
    <source>
        <dbReference type="EMBL" id="RHW47747.1"/>
    </source>
</evidence>
<evidence type="ECO:0000259" key="1">
    <source>
        <dbReference type="PROSITE" id="PS50943"/>
    </source>
</evidence>
<dbReference type="InterPro" id="IPR010982">
    <property type="entry name" value="Lambda_DNA-bd_dom_sf"/>
</dbReference>
<dbReference type="InterPro" id="IPR001387">
    <property type="entry name" value="Cro/C1-type_HTH"/>
</dbReference>
<dbReference type="Gene3D" id="1.25.40.10">
    <property type="entry name" value="Tetratricopeptide repeat domain"/>
    <property type="match status" value="1"/>
</dbReference>
<reference evidence="2 3" key="1">
    <citation type="submission" date="2018-07" db="EMBL/GenBank/DDBJ databases">
        <title>Genome sequences of six Lactobacillus spp. isolated from bumble bee guts.</title>
        <authorList>
            <person name="Motta E.V.S."/>
            <person name="Moran N.A."/>
        </authorList>
    </citation>
    <scope>NUCLEOTIDE SEQUENCE [LARGE SCALE GENOMIC DNA]</scope>
    <source>
        <strain evidence="2 3">LV-8.1</strain>
    </source>
</reference>
<evidence type="ECO:0000313" key="3">
    <source>
        <dbReference type="Proteomes" id="UP000284822"/>
    </source>
</evidence>
<accession>A0A3R7CLC7</accession>
<name>A0A3R7CLC7_9LACO</name>
<dbReference type="CDD" id="cd00093">
    <property type="entry name" value="HTH_XRE"/>
    <property type="match status" value="1"/>
</dbReference>
<dbReference type="Proteomes" id="UP000284822">
    <property type="component" value="Unassembled WGS sequence"/>
</dbReference>
<comment type="caution">
    <text evidence="2">The sequence shown here is derived from an EMBL/GenBank/DDBJ whole genome shotgun (WGS) entry which is preliminary data.</text>
</comment>
<feature type="domain" description="HTH cro/C1-type" evidence="1">
    <location>
        <begin position="9"/>
        <end position="62"/>
    </location>
</feature>
<dbReference type="EMBL" id="QOCS01000007">
    <property type="protein sequence ID" value="RHW47747.1"/>
    <property type="molecule type" value="Genomic_DNA"/>
</dbReference>
<organism evidence="2 3">
    <name type="scientific">Bombilactobacillus bombi</name>
    <dbReference type="NCBI Taxonomy" id="1303590"/>
    <lineage>
        <taxon>Bacteria</taxon>
        <taxon>Bacillati</taxon>
        <taxon>Bacillota</taxon>
        <taxon>Bacilli</taxon>
        <taxon>Lactobacillales</taxon>
        <taxon>Lactobacillaceae</taxon>
        <taxon>Bombilactobacillus</taxon>
    </lineage>
</organism>
<gene>
    <name evidence="2" type="ORF">DS832_02975</name>
</gene>
<sequence length="302" mass="35235">MRFVDIEKFIARRKQLGYSQFSLSQGICTQSTLSKFENRKQTPALPILERLCDRLDLTIAELNEDDPTSINFASHKLDQIEENLMVENYNDAIINLQQIDYQKLRSNQGRLQYCYLKGMFLAVSDTNDAEAELYFRRILNELDPKQSTMFTQLSYLGLGIVADHQHDDETATLMFNKVQLYVATSLTEGIADFRTKQIFRLLTLMFYLATYLAEHDRLDQSNKLLDEELNVSSQRHVTYYVTRAKFLQAQNSWKLNHDIVKLKSLLSETLIFAKFNRNQVVPKQVAKLLRKLEKKNKVKQKS</sequence>
<dbReference type="InterPro" id="IPR011990">
    <property type="entry name" value="TPR-like_helical_dom_sf"/>
</dbReference>
<dbReference type="AlphaFoldDB" id="A0A3R7CLC7"/>
<dbReference type="Pfam" id="PF01381">
    <property type="entry name" value="HTH_3"/>
    <property type="match status" value="1"/>
</dbReference>
<dbReference type="SUPFAM" id="SSF47413">
    <property type="entry name" value="lambda repressor-like DNA-binding domains"/>
    <property type="match status" value="1"/>
</dbReference>